<protein>
    <recommendedName>
        <fullName evidence="5">Transmembrane protein 223</fullName>
    </recommendedName>
</protein>
<accession>A0ABR4NHN4</accession>
<sequence>MLIHRFARAASSAATRWSQRARVTTGPAIRRKPVHVEPSETAKVEEQLARAPAARAAARPAQPPPQRPGPKGAVWLPPDLTNDVLVYENTNRLHIRIAYLAAGVQIFMWISIAELALSHMSESDTDASGVTTTKKASPAKRWLTAAACAGVSLIFPGMVQYYARRYVRSIRLVKSGRMVAIENSALMGRRLHVFRTADIEAKGRVDGSVNELFSRKSGKPDQLLLKPAPWRTAFILDKQGRFPDPKLFDYLFAK</sequence>
<proteinExistence type="predicted"/>
<evidence type="ECO:0000313" key="3">
    <source>
        <dbReference type="EMBL" id="KAL2919040.1"/>
    </source>
</evidence>
<reference evidence="3 4" key="1">
    <citation type="submission" date="2023-09" db="EMBL/GenBank/DDBJ databases">
        <title>Pangenome analysis of Batrachochytrium dendrobatidis and related Chytrids.</title>
        <authorList>
            <person name="Yacoub M.N."/>
            <person name="Stajich J.E."/>
            <person name="James T.Y."/>
        </authorList>
    </citation>
    <scope>NUCLEOTIDE SEQUENCE [LARGE SCALE GENOMIC DNA]</scope>
    <source>
        <strain evidence="3 4">JEL0888</strain>
    </source>
</reference>
<name>A0ABR4NHN4_9FUNG</name>
<keyword evidence="2" id="KW-1133">Transmembrane helix</keyword>
<keyword evidence="2" id="KW-0812">Transmembrane</keyword>
<evidence type="ECO:0000256" key="2">
    <source>
        <dbReference type="SAM" id="Phobius"/>
    </source>
</evidence>
<feature type="compositionally biased region" description="Basic and acidic residues" evidence="1">
    <location>
        <begin position="34"/>
        <end position="48"/>
    </location>
</feature>
<dbReference type="PANTHER" id="PTHR14549:SF2">
    <property type="entry name" value="TRANSMEMBRANE PROTEIN 223"/>
    <property type="match status" value="1"/>
</dbReference>
<evidence type="ECO:0008006" key="5">
    <source>
        <dbReference type="Google" id="ProtNLM"/>
    </source>
</evidence>
<dbReference type="PANTHER" id="PTHR14549">
    <property type="entry name" value="TRANSMEMBRANE PROTEIN 223"/>
    <property type="match status" value="1"/>
</dbReference>
<evidence type="ECO:0000313" key="4">
    <source>
        <dbReference type="Proteomes" id="UP001527925"/>
    </source>
</evidence>
<keyword evidence="4" id="KW-1185">Reference proteome</keyword>
<feature type="transmembrane region" description="Helical" evidence="2">
    <location>
        <begin position="97"/>
        <end position="117"/>
    </location>
</feature>
<dbReference type="InterPro" id="IPR026100">
    <property type="entry name" value="Tmem223"/>
</dbReference>
<evidence type="ECO:0000256" key="1">
    <source>
        <dbReference type="SAM" id="MobiDB-lite"/>
    </source>
</evidence>
<feature type="compositionally biased region" description="Low complexity" evidence="1">
    <location>
        <begin position="49"/>
        <end position="60"/>
    </location>
</feature>
<comment type="caution">
    <text evidence="3">The sequence shown here is derived from an EMBL/GenBank/DDBJ whole genome shotgun (WGS) entry which is preliminary data.</text>
</comment>
<gene>
    <name evidence="3" type="ORF">HK105_201310</name>
</gene>
<organism evidence="3 4">
    <name type="scientific">Polyrhizophydium stewartii</name>
    <dbReference type="NCBI Taxonomy" id="2732419"/>
    <lineage>
        <taxon>Eukaryota</taxon>
        <taxon>Fungi</taxon>
        <taxon>Fungi incertae sedis</taxon>
        <taxon>Chytridiomycota</taxon>
        <taxon>Chytridiomycota incertae sedis</taxon>
        <taxon>Chytridiomycetes</taxon>
        <taxon>Rhizophydiales</taxon>
        <taxon>Rhizophydiales incertae sedis</taxon>
        <taxon>Polyrhizophydium</taxon>
    </lineage>
</organism>
<feature type="transmembrane region" description="Helical" evidence="2">
    <location>
        <begin position="142"/>
        <end position="163"/>
    </location>
</feature>
<dbReference type="EMBL" id="JADGIZ020000004">
    <property type="protein sequence ID" value="KAL2919040.1"/>
    <property type="molecule type" value="Genomic_DNA"/>
</dbReference>
<keyword evidence="2" id="KW-0472">Membrane</keyword>
<dbReference type="InterPro" id="IPR045325">
    <property type="entry name" value="TMEM70/TMEM186/TMEM223"/>
</dbReference>
<dbReference type="Proteomes" id="UP001527925">
    <property type="component" value="Unassembled WGS sequence"/>
</dbReference>
<dbReference type="Pfam" id="PF06979">
    <property type="entry name" value="TMEM70"/>
    <property type="match status" value="1"/>
</dbReference>
<feature type="region of interest" description="Disordered" evidence="1">
    <location>
        <begin position="18"/>
        <end position="73"/>
    </location>
</feature>